<name>A0ABN8MFV6_9CNID</name>
<dbReference type="EMBL" id="CALNXI010000522">
    <property type="protein sequence ID" value="CAH3028588.1"/>
    <property type="molecule type" value="Genomic_DNA"/>
</dbReference>
<protein>
    <recommendedName>
        <fullName evidence="14">Polycystic kidney disease protein 1-like 2</fullName>
    </recommendedName>
</protein>
<feature type="transmembrane region" description="Helical" evidence="9">
    <location>
        <begin position="1424"/>
        <end position="1451"/>
    </location>
</feature>
<evidence type="ECO:0000256" key="6">
    <source>
        <dbReference type="ARBA" id="ARBA00023136"/>
    </source>
</evidence>
<dbReference type="Pfam" id="PF08016">
    <property type="entry name" value="PKD_channel"/>
    <property type="match status" value="1"/>
</dbReference>
<sequence>MTASSTRQESNYRPAFGRLGDERGGGWCAQTNDSDNDWLEVSLGDFYNICRVATQGDAYGFAWTTAFKLNYSIDGIRWNVYKKDNGTQMEFYRQGNATTIDMHHLPKAIVARYIRFLPTNRHKHNCLRVEVYGTKAYHFNVWLTIPDKKFTMDLLMPTSFQYNRTETEVMNKFNYLLNGSDSDGFLLAELLRFGYETLPFPTQWHIIKVYEPSKLFEKFLAYPLNMSKNSVKVKRSLEKDVFFYVSYLFRSRLQNRIIGYDYGYLRVKRDPPNASIFGSSYASKGEGNITLNGSLSYNPQQGGQLYFTWLCRRIYETFSAPYYSADRPNVRTNLTLNVTTNLLVVNVDKMEEGQTYVFELIITSGQKTFNASHQLTINLETKFFISCIYNCGPTAVDPGKRTIVELHCTGHLCQNITLYEWHLFQLIPTDGSHYWKEVTDLDKRIETPRNNPNIVLRGREEYSLERNTDYKINASIEVNGKKNYSSLNETTFKTISLLSVPNNTCKVTPSVGVAYSTDFTVDCTGWQHQSANRTYSYRYNTSIGPVILESATPNHLISTSLPGGTDSNDFNVTILVDIYGKDGASYTDTFIVKVKPSNTSKTSNVTERIDDLLKNGDFRQATTLAISSLGSSDDQTKDKILSSMAEVNVTDISEATQLTTIAVLATQERGEIPLKTLEDTASVLNNTIIFLRENAVKNMDLVEENLGRNTLVGLSNILEASPKVSDKQAKGVTERTLLLVDTLATALLSIETTGQKESVYNSHIIRMRLQRQTPANLGNKNFTSGNKEDGNVTFPSAEVLFGNGENELTSVDVQIVTFRENPFLWTDTSTLIKSSLLSLDLKRTNGLRLNVTNLSEPVKLFIPINESKKVEGAPDHLFVKSRGIRYHRIKLKSVYDTAFIEIKTENDASLDVFVRAGVKPEPNNYTFKRQIPDYSDNSLCANVYLGTDFFNCAISPYMFSFSSNVTGDHYIGIRLGDDKNRSSKHDVLKSAVKSHVRQNRWWITVKEPPTTPIPKIVPKYDSRTDVNYSMSVKIGTCLYWAENKQDWTNEGCMVGSDELSENLQCVCNHLSAFGGVAPNPIDFDVILENLKKGDPEDFVVLATVCIIFGIYFIGLVLARRADKNDKRKVVANVFITKSLHMDGHTSKRNTEIVDNPFQLHSTDDSSNKNIYHVSIATGMWINCGTSANVALIINGEQGSSGMISLTDPLARKKLFSRGSVNNFIVALPNSLGNLTDILIWHDNKGSNPAWFLQEIVVTNQETEEEWYFFANQWLSLDKRAGSVELYLEPRKRDRLVLFKPLCYGRTARNLSEGHIWISLFTRPPQNPFTRCQRLSCCLSLFLTAMATNAMFYEKGDSQTDDTFKFGPLVMSWTQVIIGIQSSLIAFPPNLLVALMFKNIRSSGEFYDTVERRKKPKNRGFLPPFFIYIAWLFCLAIAVTGATITVLYSLAWGGDKSNRWLTSILVSIFQDILINQPVKLVAFAIVLSLLIKKPTGHETVVGPSIFQSPKVKQIKATSTEDKKAEKEVCSKNWDMAQAFKEFVSFLVLSIALMFVVYAAQDSSRYQFTNSTISLLGDFDKVDSKDSLWNWTENDLLPSLYNTKWYNGQPFKYKEGFISDKQTFMLGMPRLRQLRVKKDIGCPAVVMDEAVGDLYAGCRQSYSSDTKDRSSTYGPKWTQLENSSLLETKTDFFPKPWEYQSSSEINTLSHYAVERKYGGGGFVADLGYNIATASRVVRELKKYDWVDERTAAVFIEFTLFNPSTSLFCNVRNAYEVLPTGQAVTSVDVRAISLYPSSNPRFQSFYEACQLIFLAVILIFVVIEIVKCVRERRYFRQVWNWVQLTPLLISIAAICVSFFKAKHTTKYVKRIQKNPFETFSSDAITSLLDVETLLLSLAIFLITLKLLRLTRFNPHIGQMYGTLKTSARPIMSFSALFFAACVAFTQFLYLAFGPYLASFASFSKCLQVLLYAAIGKSIGNKKMHETFPVLAYFYVFLFFIAMVFVLINIFVAILVLPYEDVRKEKCGSQVEDAELGRLMYKTVLRKMISFPGQLLHAVRLLQKNSSKIVSRKKKSSGTFISLMRSVWKKESPDEIEEDENALVPPLVSPEHSDIEDSGDEVEYASLEDIKIQLSEILSELNSLNYAIINNKVEKPLATRSYLDQAENL</sequence>
<accession>A0ABN8MFV6</accession>
<dbReference type="InterPro" id="IPR000203">
    <property type="entry name" value="GPS"/>
</dbReference>
<dbReference type="SMART" id="SM00231">
    <property type="entry name" value="FA58C"/>
    <property type="match status" value="1"/>
</dbReference>
<evidence type="ECO:0000313" key="12">
    <source>
        <dbReference type="EMBL" id="CAH3028588.1"/>
    </source>
</evidence>
<feature type="transmembrane region" description="Helical" evidence="9">
    <location>
        <begin position="1541"/>
        <end position="1558"/>
    </location>
</feature>
<dbReference type="PROSITE" id="PS50095">
    <property type="entry name" value="PLAT"/>
    <property type="match status" value="1"/>
</dbReference>
<dbReference type="SUPFAM" id="SSF49785">
    <property type="entry name" value="Galactose-binding domain-like"/>
    <property type="match status" value="1"/>
</dbReference>
<feature type="transmembrane region" description="Helical" evidence="9">
    <location>
        <begin position="1098"/>
        <end position="1118"/>
    </location>
</feature>
<dbReference type="Proteomes" id="UP001159427">
    <property type="component" value="Unassembled WGS sequence"/>
</dbReference>
<dbReference type="InterPro" id="IPR008979">
    <property type="entry name" value="Galactose-bd-like_sf"/>
</dbReference>
<dbReference type="InterPro" id="IPR051223">
    <property type="entry name" value="Polycystin"/>
</dbReference>
<evidence type="ECO:0000256" key="9">
    <source>
        <dbReference type="SAM" id="Phobius"/>
    </source>
</evidence>
<dbReference type="Pfam" id="PF01825">
    <property type="entry name" value="GPS"/>
    <property type="match status" value="1"/>
</dbReference>
<keyword evidence="5 9" id="KW-1133">Transmembrane helix</keyword>
<evidence type="ECO:0000259" key="11">
    <source>
        <dbReference type="PROSITE" id="PS50095"/>
    </source>
</evidence>
<dbReference type="Pfam" id="PF00754">
    <property type="entry name" value="F5_F8_type_C"/>
    <property type="match status" value="1"/>
</dbReference>
<feature type="transmembrane region" description="Helical" evidence="9">
    <location>
        <begin position="1927"/>
        <end position="1946"/>
    </location>
</feature>
<evidence type="ECO:0000256" key="8">
    <source>
        <dbReference type="PROSITE-ProRule" id="PRU00152"/>
    </source>
</evidence>
<keyword evidence="13" id="KW-1185">Reference proteome</keyword>
<dbReference type="PRINTS" id="PR01433">
    <property type="entry name" value="POLYCYSTIN2"/>
</dbReference>
<dbReference type="InterPro" id="IPR036392">
    <property type="entry name" value="PLAT/LH2_dom_sf"/>
</dbReference>
<dbReference type="InterPro" id="IPR036364">
    <property type="entry name" value="SEA_dom_sf"/>
</dbReference>
<comment type="caution">
    <text evidence="8">Lacks conserved residue(s) required for the propagation of feature annotation.</text>
</comment>
<dbReference type="SUPFAM" id="SSF82671">
    <property type="entry name" value="SEA domain"/>
    <property type="match status" value="1"/>
</dbReference>
<evidence type="ECO:0000256" key="2">
    <source>
        <dbReference type="ARBA" id="ARBA00007200"/>
    </source>
</evidence>
<evidence type="ECO:0000259" key="10">
    <source>
        <dbReference type="PROSITE" id="PS50022"/>
    </source>
</evidence>
<feature type="transmembrane region" description="Helical" evidence="9">
    <location>
        <begin position="1471"/>
        <end position="1490"/>
    </location>
</feature>
<dbReference type="InterPro" id="IPR046791">
    <property type="entry name" value="Polycystin_dom"/>
</dbReference>
<dbReference type="PANTHER" id="PTHR10877:SF150">
    <property type="entry name" value="REJ DOMAIN-CONTAINING PROTEIN"/>
    <property type="match status" value="1"/>
</dbReference>
<comment type="caution">
    <text evidence="12">The sequence shown here is derived from an EMBL/GenBank/DDBJ whole genome shotgun (WGS) entry which is preliminary data.</text>
</comment>
<dbReference type="InterPro" id="IPR001024">
    <property type="entry name" value="PLAT/LH2_dom"/>
</dbReference>
<gene>
    <name evidence="12" type="ORF">PEVE_00034455</name>
</gene>
<feature type="transmembrane region" description="Helical" evidence="9">
    <location>
        <begin position="1889"/>
        <end position="1906"/>
    </location>
</feature>
<dbReference type="InterPro" id="IPR000421">
    <property type="entry name" value="FA58C"/>
</dbReference>
<feature type="transmembrane region" description="Helical" evidence="9">
    <location>
        <begin position="1983"/>
        <end position="2013"/>
    </location>
</feature>
<dbReference type="PROSITE" id="PS01285">
    <property type="entry name" value="FA58C_1"/>
    <property type="match status" value="1"/>
</dbReference>
<keyword evidence="6 9" id="KW-0472">Membrane</keyword>
<feature type="domain" description="F5/8 type C" evidence="10">
    <location>
        <begin position="1"/>
        <end position="134"/>
    </location>
</feature>
<dbReference type="InterPro" id="IPR002859">
    <property type="entry name" value="PKD/REJ-like"/>
</dbReference>
<dbReference type="Pfam" id="PF02010">
    <property type="entry name" value="REJ"/>
    <property type="match status" value="1"/>
</dbReference>
<evidence type="ECO:0000256" key="1">
    <source>
        <dbReference type="ARBA" id="ARBA00004141"/>
    </source>
</evidence>
<feature type="transmembrane region" description="Helical" evidence="9">
    <location>
        <begin position="1334"/>
        <end position="1352"/>
    </location>
</feature>
<comment type="similarity">
    <text evidence="2">Belongs to the polycystin family.</text>
</comment>
<dbReference type="SUPFAM" id="SSF81324">
    <property type="entry name" value="Voltage-gated potassium channels"/>
    <property type="match status" value="1"/>
</dbReference>
<evidence type="ECO:0000256" key="4">
    <source>
        <dbReference type="ARBA" id="ARBA00022729"/>
    </source>
</evidence>
<keyword evidence="4" id="KW-0732">Signal</keyword>
<dbReference type="PANTHER" id="PTHR10877">
    <property type="entry name" value="POLYCYSTIN FAMILY MEMBER"/>
    <property type="match status" value="1"/>
</dbReference>
<dbReference type="InterPro" id="IPR013122">
    <property type="entry name" value="PKD1_2_channel"/>
</dbReference>
<comment type="subcellular location">
    <subcellularLocation>
        <location evidence="1">Membrane</location>
        <topology evidence="1">Multi-pass membrane protein</topology>
    </subcellularLocation>
</comment>
<feature type="domain" description="PLAT" evidence="11">
    <location>
        <begin position="1169"/>
        <end position="1288"/>
    </location>
</feature>
<dbReference type="Gene3D" id="2.60.120.260">
    <property type="entry name" value="Galactose-binding domain-like"/>
    <property type="match status" value="1"/>
</dbReference>
<feature type="transmembrane region" description="Helical" evidence="9">
    <location>
        <begin position="1372"/>
        <end position="1396"/>
    </location>
</feature>
<keyword evidence="3 9" id="KW-0812">Transmembrane</keyword>
<organism evidence="12 13">
    <name type="scientific">Porites evermanni</name>
    <dbReference type="NCBI Taxonomy" id="104178"/>
    <lineage>
        <taxon>Eukaryota</taxon>
        <taxon>Metazoa</taxon>
        <taxon>Cnidaria</taxon>
        <taxon>Anthozoa</taxon>
        <taxon>Hexacorallia</taxon>
        <taxon>Scleractinia</taxon>
        <taxon>Fungiina</taxon>
        <taxon>Poritidae</taxon>
        <taxon>Porites</taxon>
    </lineage>
</organism>
<dbReference type="InterPro" id="IPR003915">
    <property type="entry name" value="PKD_2"/>
</dbReference>
<evidence type="ECO:0000256" key="5">
    <source>
        <dbReference type="ARBA" id="ARBA00022989"/>
    </source>
</evidence>
<dbReference type="PROSITE" id="PS50022">
    <property type="entry name" value="FA58C_3"/>
    <property type="match status" value="1"/>
</dbReference>
<evidence type="ECO:0000313" key="13">
    <source>
        <dbReference type="Proteomes" id="UP001159427"/>
    </source>
</evidence>
<dbReference type="CDD" id="cd00057">
    <property type="entry name" value="FA58C"/>
    <property type="match status" value="1"/>
</dbReference>
<evidence type="ECO:0000256" key="3">
    <source>
        <dbReference type="ARBA" id="ARBA00022692"/>
    </source>
</evidence>
<dbReference type="InterPro" id="IPR046338">
    <property type="entry name" value="GAIN_dom_sf"/>
</dbReference>
<dbReference type="Gene3D" id="2.60.60.20">
    <property type="entry name" value="PLAT/LH2 domain"/>
    <property type="match status" value="1"/>
</dbReference>
<evidence type="ECO:0008006" key="14">
    <source>
        <dbReference type="Google" id="ProtNLM"/>
    </source>
</evidence>
<reference evidence="12 13" key="1">
    <citation type="submission" date="2022-05" db="EMBL/GenBank/DDBJ databases">
        <authorList>
            <consortium name="Genoscope - CEA"/>
            <person name="William W."/>
        </authorList>
    </citation>
    <scope>NUCLEOTIDE SEQUENCE [LARGE SCALE GENOMIC DNA]</scope>
</reference>
<feature type="transmembrane region" description="Helical" evidence="9">
    <location>
        <begin position="1835"/>
        <end position="1856"/>
    </location>
</feature>
<proteinExistence type="inferred from homology"/>
<dbReference type="Gene3D" id="2.60.220.50">
    <property type="match status" value="1"/>
</dbReference>
<dbReference type="Gene3D" id="1.10.287.70">
    <property type="match status" value="1"/>
</dbReference>
<feature type="transmembrane region" description="Helical" evidence="9">
    <location>
        <begin position="1802"/>
        <end position="1823"/>
    </location>
</feature>
<dbReference type="Pfam" id="PF20519">
    <property type="entry name" value="Polycystin_dom"/>
    <property type="match status" value="1"/>
</dbReference>
<evidence type="ECO:0000256" key="7">
    <source>
        <dbReference type="ARBA" id="ARBA00023180"/>
    </source>
</evidence>
<dbReference type="Pfam" id="PF01477">
    <property type="entry name" value="PLAT"/>
    <property type="match status" value="1"/>
</dbReference>
<dbReference type="SMART" id="SM00308">
    <property type="entry name" value="LH2"/>
    <property type="match status" value="1"/>
</dbReference>
<dbReference type="SUPFAM" id="SSF49723">
    <property type="entry name" value="Lipase/lipooxygenase domain (PLAT/LH2 domain)"/>
    <property type="match status" value="1"/>
</dbReference>
<keyword evidence="7" id="KW-0325">Glycoprotein</keyword>